<dbReference type="InParanoid" id="Q9RVH3"/>
<evidence type="ECO:0000256" key="4">
    <source>
        <dbReference type="ARBA" id="ARBA00023136"/>
    </source>
</evidence>
<evidence type="ECO:0000259" key="6">
    <source>
        <dbReference type="PROSITE" id="PS50850"/>
    </source>
</evidence>
<gene>
    <name evidence="7" type="ordered locus">DR_1056</name>
</gene>
<dbReference type="PROSITE" id="PS50850">
    <property type="entry name" value="MFS"/>
    <property type="match status" value="1"/>
</dbReference>
<feature type="transmembrane region" description="Helical" evidence="5">
    <location>
        <begin position="300"/>
        <end position="321"/>
    </location>
</feature>
<feature type="transmembrane region" description="Helical" evidence="5">
    <location>
        <begin position="216"/>
        <end position="239"/>
    </location>
</feature>
<dbReference type="eggNOG" id="COG2814">
    <property type="taxonomic scope" value="Bacteria"/>
</dbReference>
<evidence type="ECO:0000256" key="1">
    <source>
        <dbReference type="ARBA" id="ARBA00004141"/>
    </source>
</evidence>
<feature type="transmembrane region" description="Helical" evidence="5">
    <location>
        <begin position="333"/>
        <end position="350"/>
    </location>
</feature>
<dbReference type="PIR" id="A75444">
    <property type="entry name" value="A75444"/>
</dbReference>
<evidence type="ECO:0000256" key="2">
    <source>
        <dbReference type="ARBA" id="ARBA00022692"/>
    </source>
</evidence>
<reference evidence="7 8" key="1">
    <citation type="journal article" date="1999" name="Science">
        <title>Genome sequence of the radioresistant bacterium Deinococcus radiodurans R1.</title>
        <authorList>
            <person name="White O."/>
            <person name="Eisen J.A."/>
            <person name="Heidelberg J.F."/>
            <person name="Hickey E.K."/>
            <person name="Peterson J.D."/>
            <person name="Dodson R.J."/>
            <person name="Haft D.H."/>
            <person name="Gwinn M.L."/>
            <person name="Nelson W.C."/>
            <person name="Richardson D.L."/>
            <person name="Moffat K.S."/>
            <person name="Qin H."/>
            <person name="Jiang L."/>
            <person name="Pamphile W."/>
            <person name="Crosby M."/>
            <person name="Shen M."/>
            <person name="Vamathevan J.J."/>
            <person name="Lam P."/>
            <person name="McDonald L."/>
            <person name="Utterback T."/>
            <person name="Zalewski C."/>
            <person name="Makarova K.S."/>
            <person name="Aravind L."/>
            <person name="Daly M.J."/>
            <person name="Minton K.W."/>
            <person name="Fleischmann R.D."/>
            <person name="Ketchum K.A."/>
            <person name="Nelson K.E."/>
            <person name="Salzberg S."/>
            <person name="Smith H.O."/>
            <person name="Venter J.C."/>
            <person name="Fraser C.M."/>
        </authorList>
    </citation>
    <scope>NUCLEOTIDE SEQUENCE [LARGE SCALE GENOMIC DNA]</scope>
    <source>
        <strain evidence="8">ATCC 13939 / DSM 20539 / JCM 16871 / LMG 4051 / NBRC 15346 / NCIMB 9279 / R1 / VKM B-1422</strain>
    </source>
</reference>
<dbReference type="GO" id="GO:0016020">
    <property type="term" value="C:membrane"/>
    <property type="evidence" value="ECO:0007669"/>
    <property type="project" value="UniProtKB-SubCell"/>
</dbReference>
<evidence type="ECO:0000313" key="8">
    <source>
        <dbReference type="Proteomes" id="UP000002524"/>
    </source>
</evidence>
<feature type="domain" description="Major facilitator superfamily (MFS) profile" evidence="6">
    <location>
        <begin position="52"/>
        <end position="452"/>
    </location>
</feature>
<dbReference type="EMBL" id="AE000513">
    <property type="protein sequence ID" value="AAF10631.1"/>
    <property type="molecule type" value="Genomic_DNA"/>
</dbReference>
<feature type="transmembrane region" description="Helical" evidence="5">
    <location>
        <begin position="123"/>
        <end position="145"/>
    </location>
</feature>
<dbReference type="AlphaFoldDB" id="Q9RVH3"/>
<dbReference type="PaxDb" id="243230-DR_1056"/>
<accession>Q9RVH3</accession>
<keyword evidence="3 5" id="KW-1133">Transmembrane helix</keyword>
<dbReference type="STRING" id="243230.DR_1056"/>
<evidence type="ECO:0000256" key="5">
    <source>
        <dbReference type="SAM" id="Phobius"/>
    </source>
</evidence>
<dbReference type="PROSITE" id="PS00216">
    <property type="entry name" value="SUGAR_TRANSPORT_1"/>
    <property type="match status" value="1"/>
</dbReference>
<sequence length="454" mass="48100">MRWCGAASGSRFGRWHRTDATPYTVPHMTLPPAARPAAALPHSPLPSPPLPSPWVLSAFWFGTAFLWLMLLTIYMPAHVVGFMGAAHKGTYLGLLGAIGAAIALVVPPLVGAHSDKTGRRLPYLRLGVGINVAGLAVMGAAVGLLAGSTGFWVYVLGFVLVQFGNNYATAPYSALIPQLVPPEQRGRYSGAMGTLQALGQLLGAAAGVAIGSHYGASLPFVLMAALLLVAAVITIRGVVEQAEAVAPAAPGEVLPWRELFAYAPFKWVFITRVLFALGQYSVQPFLQFYAGDVLRQKDPVMSSSLLLACIVIASIISAVVGGRLSDRIGRKPVIYFAGTVMTVTALLLLVAPSFTFALLLAFCFGLGFGAFTSVDWALGADAMPSRSSYARDMGIWHVAFVAPQFVNLPMGALLDWGNRHGDNFGYVLVFGSAALFFLLGVVLVRNVPEVRKAG</sequence>
<dbReference type="PANTHER" id="PTHR23528:SF1">
    <property type="entry name" value="MAJOR FACILITATOR SUPERFAMILY (MFS) PROFILE DOMAIN-CONTAINING PROTEIN"/>
    <property type="match status" value="1"/>
</dbReference>
<feature type="transmembrane region" description="Helical" evidence="5">
    <location>
        <begin position="356"/>
        <end position="374"/>
    </location>
</feature>
<dbReference type="GO" id="GO:0022857">
    <property type="term" value="F:transmembrane transporter activity"/>
    <property type="evidence" value="ECO:0007669"/>
    <property type="project" value="InterPro"/>
</dbReference>
<dbReference type="EnsemblBacteria" id="AAF10631">
    <property type="protein sequence ID" value="AAF10631"/>
    <property type="gene ID" value="DR_1056"/>
</dbReference>
<feature type="transmembrane region" description="Helical" evidence="5">
    <location>
        <begin position="395"/>
        <end position="414"/>
    </location>
</feature>
<dbReference type="HOGENOM" id="CLU_040011_1_0_0"/>
<dbReference type="PANTHER" id="PTHR23528">
    <property type="match status" value="1"/>
</dbReference>
<dbReference type="OrthoDB" id="7584869at2"/>
<comment type="subcellular location">
    <subcellularLocation>
        <location evidence="1">Membrane</location>
        <topology evidence="1">Multi-pass membrane protein</topology>
    </subcellularLocation>
</comment>
<dbReference type="Proteomes" id="UP000002524">
    <property type="component" value="Chromosome 1"/>
</dbReference>
<feature type="transmembrane region" description="Helical" evidence="5">
    <location>
        <begin position="188"/>
        <end position="210"/>
    </location>
</feature>
<dbReference type="InterPro" id="IPR005829">
    <property type="entry name" value="Sugar_transporter_CS"/>
</dbReference>
<organism evidence="7 8">
    <name type="scientific">Deinococcus radiodurans (strain ATCC 13939 / DSM 20539 / JCM 16871 / CCUG 27074 / LMG 4051 / NBRC 15346 / NCIMB 9279 / VKM B-1422 / R1)</name>
    <dbReference type="NCBI Taxonomy" id="243230"/>
    <lineage>
        <taxon>Bacteria</taxon>
        <taxon>Thermotogati</taxon>
        <taxon>Deinococcota</taxon>
        <taxon>Deinococci</taxon>
        <taxon>Deinococcales</taxon>
        <taxon>Deinococcaceae</taxon>
        <taxon>Deinococcus</taxon>
    </lineage>
</organism>
<evidence type="ECO:0000313" key="7">
    <source>
        <dbReference type="EMBL" id="AAF10631.1"/>
    </source>
</evidence>
<dbReference type="InterPro" id="IPR011701">
    <property type="entry name" value="MFS"/>
</dbReference>
<dbReference type="PATRIC" id="fig|243230.17.peg.1252"/>
<dbReference type="Pfam" id="PF07690">
    <property type="entry name" value="MFS_1"/>
    <property type="match status" value="1"/>
</dbReference>
<evidence type="ECO:0000256" key="3">
    <source>
        <dbReference type="ARBA" id="ARBA00022989"/>
    </source>
</evidence>
<feature type="transmembrane region" description="Helical" evidence="5">
    <location>
        <begin position="54"/>
        <end position="77"/>
    </location>
</feature>
<feature type="transmembrane region" description="Helical" evidence="5">
    <location>
        <begin position="151"/>
        <end position="168"/>
    </location>
</feature>
<proteinExistence type="predicted"/>
<dbReference type="InterPro" id="IPR020846">
    <property type="entry name" value="MFS_dom"/>
</dbReference>
<dbReference type="SUPFAM" id="SSF103473">
    <property type="entry name" value="MFS general substrate transporter"/>
    <property type="match status" value="1"/>
</dbReference>
<keyword evidence="8" id="KW-1185">Reference proteome</keyword>
<dbReference type="InterPro" id="IPR036259">
    <property type="entry name" value="MFS_trans_sf"/>
</dbReference>
<name>Q9RVH3_DEIRA</name>
<feature type="transmembrane region" description="Helical" evidence="5">
    <location>
        <begin position="426"/>
        <end position="444"/>
    </location>
</feature>
<keyword evidence="2 5" id="KW-0812">Transmembrane</keyword>
<protein>
    <recommendedName>
        <fullName evidence="6">Major facilitator superfamily (MFS) profile domain-containing protein</fullName>
    </recommendedName>
</protein>
<feature type="transmembrane region" description="Helical" evidence="5">
    <location>
        <begin position="89"/>
        <end position="111"/>
    </location>
</feature>
<keyword evidence="4 5" id="KW-0472">Membrane</keyword>
<dbReference type="KEGG" id="dra:DR_1056"/>
<dbReference type="Gene3D" id="1.20.1250.20">
    <property type="entry name" value="MFS general substrate transporter like domains"/>
    <property type="match status" value="2"/>
</dbReference>